<reference evidence="1" key="1">
    <citation type="journal article" date="2022" name="bioRxiv">
        <title>Population genetic analysis of Ophidiomyces ophidiicola, the causative agent of snake fungal disease, indicates recent introductions to the USA.</title>
        <authorList>
            <person name="Ladner J.T."/>
            <person name="Palmer J.M."/>
            <person name="Ettinger C.L."/>
            <person name="Stajich J.E."/>
            <person name="Farrell T.M."/>
            <person name="Glorioso B.M."/>
            <person name="Lawson B."/>
            <person name="Price S.J."/>
            <person name="Stengle A.G."/>
            <person name="Grear D.A."/>
            <person name="Lorch J.M."/>
        </authorList>
    </citation>
    <scope>NUCLEOTIDE SEQUENCE</scope>
    <source>
        <strain evidence="1">NWHC 24266-5</strain>
    </source>
</reference>
<name>A0ACB8UZA4_9EURO</name>
<accession>A0ACB8UZA4</accession>
<evidence type="ECO:0000313" key="1">
    <source>
        <dbReference type="EMBL" id="KAI2388548.1"/>
    </source>
</evidence>
<organism evidence="1">
    <name type="scientific">Ophidiomyces ophidiicola</name>
    <dbReference type="NCBI Taxonomy" id="1387563"/>
    <lineage>
        <taxon>Eukaryota</taxon>
        <taxon>Fungi</taxon>
        <taxon>Dikarya</taxon>
        <taxon>Ascomycota</taxon>
        <taxon>Pezizomycotina</taxon>
        <taxon>Eurotiomycetes</taxon>
        <taxon>Eurotiomycetidae</taxon>
        <taxon>Onygenales</taxon>
        <taxon>Onygenaceae</taxon>
        <taxon>Ophidiomyces</taxon>
    </lineage>
</organism>
<proteinExistence type="predicted"/>
<dbReference type="EMBL" id="JALBCA010000030">
    <property type="protein sequence ID" value="KAI2388548.1"/>
    <property type="molecule type" value="Genomic_DNA"/>
</dbReference>
<gene>
    <name evidence="1" type="primary">SRB8</name>
    <name evidence="1" type="ORF">LOY88_002531</name>
</gene>
<protein>
    <submittedName>
        <fullName evidence="1">RNA polymerase II mediator complex subunit</fullName>
    </submittedName>
</protein>
<sequence length="1527" mass="171102">MTSSTSSSSGIAGRAQVQLDESATEYAIQSPVIDLTGSDYETCDANRASKRQKVGTTIDSLDTPQASTTQLSQPCSFASQDTGPSTPTERPSWSFQDEVSDPETPNDDLKKSCLPLPMRPWDYRPQPNIDNEDNIAEIIALNNQLANIEVQTTPFNMKVPEVAPILGSDTPLDFYPWKGLHPEDQLTETTAKQGFYDRVPMAQNETNTARPALYANFKHRSGLKLLSSIFTTALDRRQSRCRVTDFSTFKPPPRVTLTDIKREAWLRDLANPSVPLRKLSRTIPHGIRGKILLDQCVNKGIPVGRAVWLAKCVGANEIRAFKRKGTSAAIANGLEIKWVRDWSVNVQQFVESIVGACGTPNWAPTMSYVVKLAARLFQEHLLDRDLCQEWFLQSLSEASIAILPVWLSMLGTYWAHIVQFRKRGRRLAEILLEKLQKLLALDHFAPKQPIVERLSFVVKTFAETNSSCFILPLTWRTYKHTLITCFSPNMEADSQKVDWITKRNETVIKAELCRRSDYISPSQQFISLLDSPGSANDIDTLFLSCETLNLGYDILLSKVLGWASTNFRCGSARIYATVRLIRRWRKAGVDTDSHIITFLQSKGEAPSFSTDNIYHIVCELVRSHSFAVGKYLQWLLARGAVRDYVSSIPADVCVLTHLPRHRLPTHVWNLRNAILLKAGFSVDSEYRLISSIKFHIHRELADIVPKPSGDPIGGSPLVDGTHISWTIKSEIGHWLREHVISCRKSSLRILPDNDTPSAVEISALTIAQFFKIRDVIESLGDLSLLADILRYATSSDEVPVLISIADTLNYHTDSFKAIGAFVDIFRGILTTYSCIGKSDHLTLELISSLLEIGIKLPTETPAVTMLRRDLSRFDKKFLMMVSSPVSEQPLEPASYSRSTVPDAIRQLLDSGHSIDESNLRQIFDVLVKRLQQPSELDSSHKTARYLSELRNLNPKVFDVLMLKWIISLLKASSRPSFAAFLPPLIGVGCVTFHAFFALIKGVLASDADQQSLRNITELRYELVDLICLESLQEIDLVSYRYKIARQEYISVHAHDALTLINDTFAEISGNHNTQGAKYLFCDLIIQKICKSDLEKASRLLEEFPNCLSFIHKALDILLGFNSRDIPVIQQSHVVIDLIDEFSLPSCLIKLQLLLDATPNEDVARNGVVDSLFKTAEIDIRNGERRWLEVLKVLPVTAAQLIRHRAEHELLSLPLSFANSSDLSYGESALIYLRIIEELSYSIPDEFISSSIGSDIADKMMSLLQGIVESGIVKNAADSLIPNSPGFACDNQISELRAGLWFYILLRLVALHRLSFPAHSTSRTEVNNQTRILIQICYATRLPLFTNRLTKDFSPLLLHFTKQISLVQNLPSTWANLRLQAFDVCCALADTLRDEARFECARFLREKCPPVLHPQNDPRLLFIFGPIPDHQIPIVTHSGPNPSTNGPSTNIPPHLQAAPSQASNMPTFTAPDDPNSFTDKLRLQQNGRVTGPYQPRPWEMLGEAAPVVGVNDTPINLTFFGTRQTRHS</sequence>
<comment type="caution">
    <text evidence="1">The sequence shown here is derived from an EMBL/GenBank/DDBJ whole genome shotgun (WGS) entry which is preliminary data.</text>
</comment>